<feature type="compositionally biased region" description="Low complexity" evidence="8">
    <location>
        <begin position="98"/>
        <end position="110"/>
    </location>
</feature>
<dbReference type="Proteomes" id="UP000069940">
    <property type="component" value="Unassembled WGS sequence"/>
</dbReference>
<dbReference type="Pfam" id="PF00046">
    <property type="entry name" value="Homeodomain"/>
    <property type="match status" value="1"/>
</dbReference>
<feature type="region of interest" description="Disordered" evidence="8">
    <location>
        <begin position="396"/>
        <end position="426"/>
    </location>
</feature>
<dbReference type="PANTHER" id="PTHR24332">
    <property type="entry name" value="HOMEOBOX PROTEIN CDX"/>
    <property type="match status" value="1"/>
</dbReference>
<comment type="similarity">
    <text evidence="2">Belongs to the Caudal homeobox family.</text>
</comment>
<evidence type="ECO:0000256" key="4">
    <source>
        <dbReference type="ARBA" id="ARBA00023155"/>
    </source>
</evidence>
<organism evidence="10 11">
    <name type="scientific">Aedes albopictus</name>
    <name type="common">Asian tiger mosquito</name>
    <name type="synonym">Stegomyia albopicta</name>
    <dbReference type="NCBI Taxonomy" id="7160"/>
    <lineage>
        <taxon>Eukaryota</taxon>
        <taxon>Metazoa</taxon>
        <taxon>Ecdysozoa</taxon>
        <taxon>Arthropoda</taxon>
        <taxon>Hexapoda</taxon>
        <taxon>Insecta</taxon>
        <taxon>Pterygota</taxon>
        <taxon>Neoptera</taxon>
        <taxon>Endopterygota</taxon>
        <taxon>Diptera</taxon>
        <taxon>Nematocera</taxon>
        <taxon>Culicoidea</taxon>
        <taxon>Culicidae</taxon>
        <taxon>Culicinae</taxon>
        <taxon>Aedini</taxon>
        <taxon>Aedes</taxon>
        <taxon>Stegomyia</taxon>
    </lineage>
</organism>
<evidence type="ECO:0000313" key="10">
    <source>
        <dbReference type="EnsemblMetazoa" id="AALFPA23_002246.P1976"/>
    </source>
</evidence>
<feature type="region of interest" description="Disordered" evidence="8">
    <location>
        <begin position="65"/>
        <end position="153"/>
    </location>
</feature>
<dbReference type="InterPro" id="IPR009057">
    <property type="entry name" value="Homeodomain-like_sf"/>
</dbReference>
<dbReference type="InterPro" id="IPR017970">
    <property type="entry name" value="Homeobox_CS"/>
</dbReference>
<dbReference type="PRINTS" id="PR00024">
    <property type="entry name" value="HOMEOBOX"/>
</dbReference>
<dbReference type="PROSITE" id="PS00027">
    <property type="entry name" value="HOMEOBOX_1"/>
    <property type="match status" value="1"/>
</dbReference>
<evidence type="ECO:0000259" key="9">
    <source>
        <dbReference type="PROSITE" id="PS50071"/>
    </source>
</evidence>
<dbReference type="SMART" id="SM00389">
    <property type="entry name" value="HOX"/>
    <property type="match status" value="1"/>
</dbReference>
<keyword evidence="11" id="KW-1185">Reference proteome</keyword>
<dbReference type="GeneID" id="109412650"/>
<dbReference type="Gene3D" id="1.10.10.60">
    <property type="entry name" value="Homeodomain-like"/>
    <property type="match status" value="1"/>
</dbReference>
<name>A0ABM1XRV5_AEDAL</name>
<dbReference type="PANTHER" id="PTHR24332:SF9">
    <property type="entry name" value="HOMEOTIC PROTEIN CAUDAL"/>
    <property type="match status" value="1"/>
</dbReference>
<evidence type="ECO:0000256" key="2">
    <source>
        <dbReference type="ARBA" id="ARBA00010341"/>
    </source>
</evidence>
<reference evidence="10" key="2">
    <citation type="submission" date="2025-05" db="UniProtKB">
        <authorList>
            <consortium name="EnsemblMetazoa"/>
        </authorList>
    </citation>
    <scope>IDENTIFICATION</scope>
    <source>
        <strain evidence="10">Foshan</strain>
    </source>
</reference>
<dbReference type="RefSeq" id="XP_062706603.1">
    <property type="nucleotide sequence ID" value="XM_062850619.1"/>
</dbReference>
<evidence type="ECO:0000256" key="5">
    <source>
        <dbReference type="ARBA" id="ARBA00023242"/>
    </source>
</evidence>
<evidence type="ECO:0000256" key="3">
    <source>
        <dbReference type="ARBA" id="ARBA00023125"/>
    </source>
</evidence>
<dbReference type="InterPro" id="IPR047152">
    <property type="entry name" value="Caudal_homeobox"/>
</dbReference>
<evidence type="ECO:0000256" key="7">
    <source>
        <dbReference type="RuleBase" id="RU000682"/>
    </source>
</evidence>
<keyword evidence="4 6" id="KW-0371">Homeobox</keyword>
<dbReference type="PROSITE" id="PS50071">
    <property type="entry name" value="HOMEOBOX_2"/>
    <property type="match status" value="1"/>
</dbReference>
<feature type="DNA-binding region" description="Homeobox" evidence="6">
    <location>
        <begin position="269"/>
        <end position="328"/>
    </location>
</feature>
<feature type="compositionally biased region" description="Low complexity" evidence="8">
    <location>
        <begin position="133"/>
        <end position="144"/>
    </location>
</feature>
<keyword evidence="5 6" id="KW-0539">Nucleus</keyword>
<feature type="domain" description="Homeobox" evidence="9">
    <location>
        <begin position="267"/>
        <end position="327"/>
    </location>
</feature>
<reference evidence="11" key="1">
    <citation type="journal article" date="2015" name="Proc. Natl. Acad. Sci. U.S.A.">
        <title>Genome sequence of the Asian Tiger mosquito, Aedes albopictus, reveals insights into its biology, genetics, and evolution.</title>
        <authorList>
            <person name="Chen X.G."/>
            <person name="Jiang X."/>
            <person name="Gu J."/>
            <person name="Xu M."/>
            <person name="Wu Y."/>
            <person name="Deng Y."/>
            <person name="Zhang C."/>
            <person name="Bonizzoni M."/>
            <person name="Dermauw W."/>
            <person name="Vontas J."/>
            <person name="Armbruster P."/>
            <person name="Huang X."/>
            <person name="Yang Y."/>
            <person name="Zhang H."/>
            <person name="He W."/>
            <person name="Peng H."/>
            <person name="Liu Y."/>
            <person name="Wu K."/>
            <person name="Chen J."/>
            <person name="Lirakis M."/>
            <person name="Topalis P."/>
            <person name="Van Leeuwen T."/>
            <person name="Hall A.B."/>
            <person name="Jiang X."/>
            <person name="Thorpe C."/>
            <person name="Mueller R.L."/>
            <person name="Sun C."/>
            <person name="Waterhouse R.M."/>
            <person name="Yan G."/>
            <person name="Tu Z.J."/>
            <person name="Fang X."/>
            <person name="James A.A."/>
        </authorList>
    </citation>
    <scope>NUCLEOTIDE SEQUENCE [LARGE SCALE GENOMIC DNA]</scope>
    <source>
        <strain evidence="11">Foshan</strain>
    </source>
</reference>
<dbReference type="CDD" id="cd00086">
    <property type="entry name" value="homeodomain"/>
    <property type="match status" value="1"/>
</dbReference>
<dbReference type="InterPro" id="IPR020479">
    <property type="entry name" value="HD_metazoa"/>
</dbReference>
<accession>A0ABM1XRV5</accession>
<dbReference type="InterPro" id="IPR001356">
    <property type="entry name" value="HD"/>
</dbReference>
<sequence length="426" mass="46756">MVSYYNHFAMYPKNHSGNLPYSASAGWYPGNYQHQPPHPQFIGDGESSPQPMYYPHPHVFHQSSPDWSGHENFTPPQTTLLPHGASPGGLHLGQTTPGAANGSSNNNNNGEHCPDALHSIPSPPITVSGSDMSSPGAPNGSSSPQIASRPTPVKSPFEWMKKQSYQSQPNPGGHYLQHVTTIFNNRSLMSSAEGGYDHFRYPSSLMAMSGRNCGDEELERDGAHSPPLNMAAHYSSRKMAGSVDGMMTSTTTTGGPMQGGMIRGKTRTKDKYRVVYTDQQRLELEKEFHYTRYITIRRKSELAQSLQLSERQVKIWFQNRRAKDRKQKKKAENGPVSLNGQSLVVAHSQHNGAQSMSSLLVDTKPKLEPSLHLSHLHQMSAMSMGMSSMGLHHAHHSLHPHLGVPSSQHLNQGPGPQVPPGSLSIM</sequence>
<dbReference type="EnsemblMetazoa" id="AALFPA23_002246.R1976">
    <property type="protein sequence ID" value="AALFPA23_002246.P1976"/>
    <property type="gene ID" value="AALFPA23_002246"/>
</dbReference>
<keyword evidence="3 6" id="KW-0238">DNA-binding</keyword>
<evidence type="ECO:0000256" key="1">
    <source>
        <dbReference type="ARBA" id="ARBA00004123"/>
    </source>
</evidence>
<evidence type="ECO:0000256" key="8">
    <source>
        <dbReference type="SAM" id="MobiDB-lite"/>
    </source>
</evidence>
<evidence type="ECO:0000256" key="6">
    <source>
        <dbReference type="PROSITE-ProRule" id="PRU00108"/>
    </source>
</evidence>
<protein>
    <recommendedName>
        <fullName evidence="9">Homeobox domain-containing protein</fullName>
    </recommendedName>
</protein>
<comment type="subcellular location">
    <subcellularLocation>
        <location evidence="1 6 7">Nucleus</location>
    </subcellularLocation>
</comment>
<evidence type="ECO:0000313" key="11">
    <source>
        <dbReference type="Proteomes" id="UP000069940"/>
    </source>
</evidence>
<proteinExistence type="inferred from homology"/>
<dbReference type="SUPFAM" id="SSF46689">
    <property type="entry name" value="Homeodomain-like"/>
    <property type="match status" value="1"/>
</dbReference>